<dbReference type="EMBL" id="FNFL01000001">
    <property type="protein sequence ID" value="SDJ82672.1"/>
    <property type="molecule type" value="Genomic_DNA"/>
</dbReference>
<dbReference type="GO" id="GO:0009247">
    <property type="term" value="P:glycolipid biosynthetic process"/>
    <property type="evidence" value="ECO:0007669"/>
    <property type="project" value="InterPro"/>
</dbReference>
<evidence type="ECO:0000256" key="2">
    <source>
        <dbReference type="ARBA" id="ARBA00022676"/>
    </source>
</evidence>
<keyword evidence="6" id="KW-1185">Reference proteome</keyword>
<dbReference type="InterPro" id="IPR009695">
    <property type="entry name" value="Diacylglyc_glucosyltr_N"/>
</dbReference>
<dbReference type="OrthoDB" id="9815663at2"/>
<accession>A0A1G8WWA0</accession>
<dbReference type="GO" id="GO:0016020">
    <property type="term" value="C:membrane"/>
    <property type="evidence" value="ECO:0007669"/>
    <property type="project" value="GOC"/>
</dbReference>
<dbReference type="STRING" id="407036.SAMN05216243_1035"/>
<dbReference type="RefSeq" id="WP_093211661.1">
    <property type="nucleotide sequence ID" value="NZ_FNFL01000001.1"/>
</dbReference>
<organism evidence="5 6">
    <name type="scientific">Sediminibacillus albus</name>
    <dbReference type="NCBI Taxonomy" id="407036"/>
    <lineage>
        <taxon>Bacteria</taxon>
        <taxon>Bacillati</taxon>
        <taxon>Bacillota</taxon>
        <taxon>Bacilli</taxon>
        <taxon>Bacillales</taxon>
        <taxon>Bacillaceae</taxon>
        <taxon>Sediminibacillus</taxon>
    </lineage>
</organism>
<proteinExistence type="inferred from homology"/>
<dbReference type="AlphaFoldDB" id="A0A1G8WWA0"/>
<dbReference type="Gene3D" id="3.40.50.2000">
    <property type="entry name" value="Glycogen Phosphorylase B"/>
    <property type="match status" value="1"/>
</dbReference>
<evidence type="ECO:0000313" key="6">
    <source>
        <dbReference type="Proteomes" id="UP000198694"/>
    </source>
</evidence>
<dbReference type="PANTHER" id="PTHR43025">
    <property type="entry name" value="MONOGALACTOSYLDIACYLGLYCEROL SYNTHASE"/>
    <property type="match status" value="1"/>
</dbReference>
<gene>
    <name evidence="5" type="ORF">SAMN05216243_1035</name>
</gene>
<reference evidence="5 6" key="1">
    <citation type="submission" date="2016-10" db="EMBL/GenBank/DDBJ databases">
        <authorList>
            <person name="de Groot N.N."/>
        </authorList>
    </citation>
    <scope>NUCLEOTIDE SEQUENCE [LARGE SCALE GENOMIC DNA]</scope>
    <source>
        <strain evidence="5 6">CGMCC 1.6502</strain>
    </source>
</reference>
<evidence type="ECO:0000313" key="5">
    <source>
        <dbReference type="EMBL" id="SDJ82672.1"/>
    </source>
</evidence>
<sequence>MKKVLILPFLQIPSGHHQVADSIIDGLAKLDSRIACKKIDILAYTFGRIESIVSGTYLKWIHHFPKTYSWLYHRSVYDGIQQQKQFKAYQLLFAYAMKKVLDEEKPDAVICTHALPSYIMNQIKQTENIAIPLINIYTDFFAHRLWGIEQVDMHLVSSLIMRDDLINKGARPSSIYVTGIPTHADIRQTALQHNNNKAVLITGGSLGVGRMETLLNIPEKNQYQYFVLCGKNKNLYEKLCKRKHGSIIPLPYIDSRKEMDQLYDQVNAIVTKPGGVTISECIRKRKPAFVYHALPGQEEINLQHLKQLGIVIDTIDCQKNLPIEKQITAFFEDKNQLESFQKNLDRYHNCLSHDASSLILDALQMNT</sequence>
<dbReference type="Proteomes" id="UP000198694">
    <property type="component" value="Unassembled WGS sequence"/>
</dbReference>
<dbReference type="Pfam" id="PF06925">
    <property type="entry name" value="MGDG_synth"/>
    <property type="match status" value="1"/>
</dbReference>
<dbReference type="SUPFAM" id="SSF53756">
    <property type="entry name" value="UDP-Glycosyltransferase/glycogen phosphorylase"/>
    <property type="match status" value="1"/>
</dbReference>
<dbReference type="GO" id="GO:0016758">
    <property type="term" value="F:hexosyltransferase activity"/>
    <property type="evidence" value="ECO:0007669"/>
    <property type="project" value="InterPro"/>
</dbReference>
<evidence type="ECO:0000256" key="1">
    <source>
        <dbReference type="ARBA" id="ARBA00006962"/>
    </source>
</evidence>
<keyword evidence="2" id="KW-0328">Glycosyltransferase</keyword>
<name>A0A1G8WWA0_9BACI</name>
<feature type="domain" description="Diacylglycerol glucosyltransferase N-terminal" evidence="4">
    <location>
        <begin position="16"/>
        <end position="181"/>
    </location>
</feature>
<evidence type="ECO:0000256" key="3">
    <source>
        <dbReference type="ARBA" id="ARBA00022679"/>
    </source>
</evidence>
<dbReference type="PANTHER" id="PTHR43025:SF3">
    <property type="entry name" value="MONOGALACTOSYLDIACYLGLYCEROL SYNTHASE 1, CHLOROPLASTIC"/>
    <property type="match status" value="1"/>
</dbReference>
<protein>
    <submittedName>
        <fullName evidence="5">UDP-N-acetylglucosamine:LPS N-acetylglucosamine transferase</fullName>
    </submittedName>
</protein>
<evidence type="ECO:0000259" key="4">
    <source>
        <dbReference type="Pfam" id="PF06925"/>
    </source>
</evidence>
<comment type="similarity">
    <text evidence="1">Belongs to the glycosyltransferase 28 family.</text>
</comment>
<dbReference type="InterPro" id="IPR050519">
    <property type="entry name" value="Glycosyltransf_28_UgtP"/>
</dbReference>
<keyword evidence="3 5" id="KW-0808">Transferase</keyword>